<dbReference type="AlphaFoldDB" id="K8Z9I2"/>
<dbReference type="STRING" id="1234409.C683_0841"/>
<dbReference type="EMBL" id="AMYT01000017">
    <property type="protein sequence ID" value="EKU27510.1"/>
    <property type="molecule type" value="Genomic_DNA"/>
</dbReference>
<gene>
    <name evidence="2" type="ORF">C683_0841</name>
</gene>
<reference evidence="2 3" key="1">
    <citation type="journal article" date="2013" name="Genome Announc.">
        <title>Draft Genome Sequence of Catellicoccus marimammalium, a Novel Species Commonly Found in Gull Feces.</title>
        <authorList>
            <person name="Weigand M.R."/>
            <person name="Ryu H."/>
            <person name="Bozcek L."/>
            <person name="Konstantinidis K.T."/>
            <person name="Santo Domingo J.W."/>
        </authorList>
    </citation>
    <scope>NUCLEOTIDE SEQUENCE [LARGE SCALE GENOMIC DNA]</scope>
    <source>
        <strain evidence="2 3">M35/04/3</strain>
    </source>
</reference>
<dbReference type="RefSeq" id="WP_009490352.1">
    <property type="nucleotide sequence ID" value="NZ_AMYT01000017.1"/>
</dbReference>
<protein>
    <submittedName>
        <fullName evidence="2">Putative molecular chaperone</fullName>
    </submittedName>
</protein>
<sequence length="239" mass="26971">MKELCLDTANQTLGVAFLEEGKPQWIVQRFQQKNHSIALMPAIEDGMKELQWEPKDLDRIYVSYGPGSYTGVRIGVTTAKTMAYALQCPLCLVSSLAIMAASAPKGIVVPMINARRQHVYAGIYEWDGEKVVSLHEDGYFSLEEMIDRASAFEEVIFTGDAKDFKEEILAQIPEAKIQEGWIDSAPNPYGMVFCPYEEVSGEAIHTVVPNYLKRVEAEENWLKEHGTQIEETNYVERTK</sequence>
<proteinExistence type="predicted"/>
<evidence type="ECO:0000259" key="1">
    <source>
        <dbReference type="Pfam" id="PF00814"/>
    </source>
</evidence>
<keyword evidence="3" id="KW-1185">Reference proteome</keyword>
<dbReference type="InterPro" id="IPR043129">
    <property type="entry name" value="ATPase_NBD"/>
</dbReference>
<dbReference type="eggNOG" id="COG1214">
    <property type="taxonomic scope" value="Bacteria"/>
</dbReference>
<comment type="caution">
    <text evidence="2">The sequence shown here is derived from an EMBL/GenBank/DDBJ whole genome shotgun (WGS) entry which is preliminary data.</text>
</comment>
<dbReference type="OrthoDB" id="9784166at2"/>
<dbReference type="PATRIC" id="fig|1234409.3.peg.793"/>
<dbReference type="SUPFAM" id="SSF53067">
    <property type="entry name" value="Actin-like ATPase domain"/>
    <property type="match status" value="2"/>
</dbReference>
<dbReference type="InterPro" id="IPR022496">
    <property type="entry name" value="T6A_TsaB"/>
</dbReference>
<dbReference type="GO" id="GO:0002949">
    <property type="term" value="P:tRNA threonylcarbamoyladenosine modification"/>
    <property type="evidence" value="ECO:0007669"/>
    <property type="project" value="InterPro"/>
</dbReference>
<dbReference type="Pfam" id="PF00814">
    <property type="entry name" value="TsaD"/>
    <property type="match status" value="1"/>
</dbReference>
<dbReference type="NCBIfam" id="TIGR03725">
    <property type="entry name" value="T6A_YeaZ"/>
    <property type="match status" value="1"/>
</dbReference>
<dbReference type="Gene3D" id="3.30.420.40">
    <property type="match status" value="2"/>
</dbReference>
<feature type="domain" description="Gcp-like" evidence="1">
    <location>
        <begin position="31"/>
        <end position="147"/>
    </location>
</feature>
<evidence type="ECO:0000313" key="3">
    <source>
        <dbReference type="Proteomes" id="UP000016057"/>
    </source>
</evidence>
<dbReference type="CDD" id="cd24032">
    <property type="entry name" value="ASKHA_NBD_TsaB"/>
    <property type="match status" value="1"/>
</dbReference>
<dbReference type="InterPro" id="IPR000905">
    <property type="entry name" value="Gcp-like_dom"/>
</dbReference>
<accession>K8Z9I2</accession>
<dbReference type="Proteomes" id="UP000016057">
    <property type="component" value="Unassembled WGS sequence"/>
</dbReference>
<evidence type="ECO:0000313" key="2">
    <source>
        <dbReference type="EMBL" id="EKU27510.1"/>
    </source>
</evidence>
<name>K8Z9I2_9ENTE</name>
<organism evidence="2 3">
    <name type="scientific">Catellicoccus marimammalium M35/04/3</name>
    <dbReference type="NCBI Taxonomy" id="1234409"/>
    <lineage>
        <taxon>Bacteria</taxon>
        <taxon>Bacillati</taxon>
        <taxon>Bacillota</taxon>
        <taxon>Bacilli</taxon>
        <taxon>Lactobacillales</taxon>
        <taxon>Enterococcaceae</taxon>
        <taxon>Catellicoccus</taxon>
    </lineage>
</organism>